<feature type="transmembrane region" description="Helical" evidence="7">
    <location>
        <begin position="151"/>
        <end position="171"/>
    </location>
</feature>
<dbReference type="EMBL" id="MW361123">
    <property type="protein sequence ID" value="QQY02501.1"/>
    <property type="molecule type" value="mRNA"/>
</dbReference>
<dbReference type="PANTHER" id="PTHR11662">
    <property type="entry name" value="SOLUTE CARRIER FAMILY 17"/>
    <property type="match status" value="1"/>
</dbReference>
<keyword evidence="6 7" id="KW-0472">Membrane</keyword>
<organism evidence="9">
    <name type="scientific">Cryptocotyle lingua</name>
    <dbReference type="NCBI Taxonomy" id="66766"/>
    <lineage>
        <taxon>Eukaryota</taxon>
        <taxon>Metazoa</taxon>
        <taxon>Spiralia</taxon>
        <taxon>Lophotrochozoa</taxon>
        <taxon>Platyhelminthes</taxon>
        <taxon>Trematoda</taxon>
        <taxon>Digenea</taxon>
        <taxon>Opisthorchiida</taxon>
        <taxon>Opisthorchiata</taxon>
        <taxon>Heterophyidae</taxon>
        <taxon>Cryptocotyle</taxon>
    </lineage>
</organism>
<name>A0A7U0YEY4_9TREM</name>
<dbReference type="FunFam" id="1.20.1250.20:FF:000423">
    <property type="entry name" value="Putative inorganic phosphate cotransporter-like Protein"/>
    <property type="match status" value="1"/>
</dbReference>
<evidence type="ECO:0000256" key="3">
    <source>
        <dbReference type="ARBA" id="ARBA00022692"/>
    </source>
</evidence>
<dbReference type="PANTHER" id="PTHR11662:SF399">
    <property type="entry name" value="FI19708P1-RELATED"/>
    <property type="match status" value="1"/>
</dbReference>
<keyword evidence="2" id="KW-0813">Transport</keyword>
<feature type="transmembrane region" description="Helical" evidence="7">
    <location>
        <begin position="455"/>
        <end position="478"/>
    </location>
</feature>
<evidence type="ECO:0000259" key="8">
    <source>
        <dbReference type="PROSITE" id="PS50850"/>
    </source>
</evidence>
<dbReference type="AlphaFoldDB" id="A0A7U0YEY4"/>
<dbReference type="InterPro" id="IPR050382">
    <property type="entry name" value="MFS_Na/Anion_cotransporter"/>
</dbReference>
<dbReference type="InterPro" id="IPR020846">
    <property type="entry name" value="MFS_dom"/>
</dbReference>
<feature type="transmembrane region" description="Helical" evidence="7">
    <location>
        <begin position="423"/>
        <end position="443"/>
    </location>
</feature>
<feature type="transmembrane region" description="Helical" evidence="7">
    <location>
        <begin position="183"/>
        <end position="202"/>
    </location>
</feature>
<gene>
    <name evidence="9" type="primary">SLC17A2</name>
</gene>
<dbReference type="Pfam" id="PF07690">
    <property type="entry name" value="MFS_1"/>
    <property type="match status" value="1"/>
</dbReference>
<keyword evidence="5 7" id="KW-1133">Transmembrane helix</keyword>
<protein>
    <submittedName>
        <fullName evidence="9">Sialin-like 2</fullName>
    </submittedName>
</protein>
<dbReference type="GO" id="GO:0006820">
    <property type="term" value="P:monoatomic anion transport"/>
    <property type="evidence" value="ECO:0007669"/>
    <property type="project" value="TreeGrafter"/>
</dbReference>
<feature type="transmembrane region" description="Helical" evidence="7">
    <location>
        <begin position="490"/>
        <end position="509"/>
    </location>
</feature>
<dbReference type="InterPro" id="IPR011701">
    <property type="entry name" value="MFS"/>
</dbReference>
<dbReference type="GO" id="GO:0015293">
    <property type="term" value="F:symporter activity"/>
    <property type="evidence" value="ECO:0007669"/>
    <property type="project" value="UniProtKB-KW"/>
</dbReference>
<dbReference type="GO" id="GO:0016020">
    <property type="term" value="C:membrane"/>
    <property type="evidence" value="ECO:0007669"/>
    <property type="project" value="UniProtKB-SubCell"/>
</dbReference>
<evidence type="ECO:0000256" key="7">
    <source>
        <dbReference type="SAM" id="Phobius"/>
    </source>
</evidence>
<sequence>MPVKGGKACHFWFQCRTQLAITLFLGYIICYLLRVDINVTILTMVNDTSAESSNGSSPFQTVCAVPDSESFNGTSTRISVGTYQWDRPTQGLILGAFFWGYIFTQIPGGLLSFHLGPRWVGFTSILLCSILDLFVPTAASISPYLLIVTRILQGLAQGVIIPTVSCLVGRWIPPSERSRTTAFVNSGMQLGTVVGLALAGFLSEPRLADDGISYVSYWVGTHYLIGSVGIVYVILWYFVVYDAPDTHPRIGDKELSLIQTELWGIGLESSVNLLQTPIRRGTSVSVEFSPIAVEPESLPKPTHTKSRRPPVPWFSLLCSRPFWSVLVCHVCYNWSWYTLITCMPTYMSRVLGFSMTNNGLLSSIPYLVQCAFAQVVGFTSDQLVKRGKLSTTWVRKLNNCIALGGIGTGLLLVGYIGCSRIGAVVIFATAIGLMGASSSGYPANAVDLAPQFSGVIISLTNTVATLPGIFGPMLVGYVTKESSSLENWRLIYGVATGIAWFGATFNLFMTSGRKQPWANPVRTAGVTKWT</sequence>
<keyword evidence="4" id="KW-0769">Symport</keyword>
<comment type="subcellular location">
    <subcellularLocation>
        <location evidence="1">Membrane</location>
        <topology evidence="1">Multi-pass membrane protein</topology>
    </subcellularLocation>
</comment>
<proteinExistence type="evidence at transcript level"/>
<dbReference type="SUPFAM" id="SSF103473">
    <property type="entry name" value="MFS general substrate transporter"/>
    <property type="match status" value="1"/>
</dbReference>
<feature type="transmembrane region" description="Helical" evidence="7">
    <location>
        <begin position="222"/>
        <end position="240"/>
    </location>
</feature>
<dbReference type="Gene3D" id="1.20.1250.20">
    <property type="entry name" value="MFS general substrate transporter like domains"/>
    <property type="match status" value="2"/>
</dbReference>
<feature type="domain" description="Major facilitator superfamily (MFS) profile" evidence="8">
    <location>
        <begin position="19"/>
        <end position="514"/>
    </location>
</feature>
<accession>A0A7U0YEY4</accession>
<feature type="transmembrane region" description="Helical" evidence="7">
    <location>
        <begin position="92"/>
        <end position="113"/>
    </location>
</feature>
<keyword evidence="3 7" id="KW-0812">Transmembrane</keyword>
<dbReference type="PROSITE" id="PS50850">
    <property type="entry name" value="MFS"/>
    <property type="match status" value="1"/>
</dbReference>
<reference evidence="9" key="1">
    <citation type="submission" date="2020-12" db="EMBL/GenBank/DDBJ databases">
        <title>Neural signatures in transcriptome of heterophyid trematode Cryptocolyle lingua.</title>
        <authorList>
            <person name="Gorbushin A.M."/>
            <person name="Tolstenkov O."/>
        </authorList>
    </citation>
    <scope>NUCLEOTIDE SEQUENCE</scope>
</reference>
<dbReference type="FunFam" id="1.20.1250.20:FF:000003">
    <property type="entry name" value="Solute carrier family 17 member 3"/>
    <property type="match status" value="1"/>
</dbReference>
<dbReference type="InterPro" id="IPR036259">
    <property type="entry name" value="MFS_trans_sf"/>
</dbReference>
<feature type="transmembrane region" description="Helical" evidence="7">
    <location>
        <begin position="400"/>
        <end position="417"/>
    </location>
</feature>
<feature type="transmembrane region" description="Helical" evidence="7">
    <location>
        <begin position="21"/>
        <end position="45"/>
    </location>
</feature>
<evidence type="ECO:0000313" key="9">
    <source>
        <dbReference type="EMBL" id="QQY02501.1"/>
    </source>
</evidence>
<feature type="transmembrane region" description="Helical" evidence="7">
    <location>
        <begin position="125"/>
        <end position="145"/>
    </location>
</feature>
<evidence type="ECO:0000256" key="2">
    <source>
        <dbReference type="ARBA" id="ARBA00022448"/>
    </source>
</evidence>
<evidence type="ECO:0000256" key="4">
    <source>
        <dbReference type="ARBA" id="ARBA00022847"/>
    </source>
</evidence>
<evidence type="ECO:0000256" key="6">
    <source>
        <dbReference type="ARBA" id="ARBA00023136"/>
    </source>
</evidence>
<evidence type="ECO:0000256" key="1">
    <source>
        <dbReference type="ARBA" id="ARBA00004141"/>
    </source>
</evidence>
<evidence type="ECO:0000256" key="5">
    <source>
        <dbReference type="ARBA" id="ARBA00022989"/>
    </source>
</evidence>